<accession>A0A7R8XGK1</accession>
<evidence type="ECO:0000256" key="1">
    <source>
        <dbReference type="ARBA" id="ARBA00009034"/>
    </source>
</evidence>
<dbReference type="GO" id="GO:0005576">
    <property type="term" value="C:extracellular region"/>
    <property type="evidence" value="ECO:0007669"/>
    <property type="project" value="InterPro"/>
</dbReference>
<feature type="domain" description="Insulin-like" evidence="5">
    <location>
        <begin position="264"/>
        <end position="339"/>
    </location>
</feature>
<sequence>MFIIAVIVSIETRNPDDSGGRSRTLVRGDPSYSSSVFPFGLRVDPIDRNQTRGSAGEVRSAAGSRVGSRARTDRAQRADRVEGGNGDRQQFTEALMELRHEASIDLSAVRAEKCRLRGYELPSGIEEDDYFTIFFFSPNDVAIEAGGWTNGWRCDEVGGGRMREDIKGDGTLAESTPAAGLHLPTSPFFLSFFHRRPGANGMFYKWQRMNLDALGTLAVLVVACAQATAVIRPHSPFQDVLDIPHPNDVFVQEEKKPVGHHQYVRACGDGLLDLLIRLCEGNVSVAKKNIDSWDRYRWDHLGMGLIPRTGGEGMVKRQDGIVTMCCWHACSVEELMQFCG</sequence>
<evidence type="ECO:0000313" key="6">
    <source>
        <dbReference type="EMBL" id="CAD7247360.1"/>
    </source>
</evidence>
<keyword evidence="7" id="KW-1185">Reference proteome</keyword>
<comment type="similarity">
    <text evidence="1">Belongs to the insulin family.</text>
</comment>
<dbReference type="InterPro" id="IPR022353">
    <property type="entry name" value="Insulin_CS"/>
</dbReference>
<evidence type="ECO:0000256" key="2">
    <source>
        <dbReference type="ARBA" id="ARBA00022685"/>
    </source>
</evidence>
<dbReference type="AlphaFoldDB" id="A0A7R8XGK1"/>
<evidence type="ECO:0000259" key="5">
    <source>
        <dbReference type="SMART" id="SM00078"/>
    </source>
</evidence>
<dbReference type="Proteomes" id="UP000677054">
    <property type="component" value="Unassembled WGS sequence"/>
</dbReference>
<dbReference type="SMART" id="SM00078">
    <property type="entry name" value="IlGF"/>
    <property type="match status" value="1"/>
</dbReference>
<feature type="compositionally biased region" description="Basic and acidic residues" evidence="4">
    <location>
        <begin position="70"/>
        <end position="82"/>
    </location>
</feature>
<name>A0A7R8XGK1_9CRUS</name>
<protein>
    <recommendedName>
        <fullName evidence="5">Insulin-like domain-containing protein</fullName>
    </recommendedName>
</protein>
<feature type="region of interest" description="Disordered" evidence="4">
    <location>
        <begin position="45"/>
        <end position="88"/>
    </location>
</feature>
<dbReference type="EMBL" id="LR900948">
    <property type="protein sequence ID" value="CAD7247360.1"/>
    <property type="molecule type" value="Genomic_DNA"/>
</dbReference>
<proteinExistence type="inferred from homology"/>
<evidence type="ECO:0000256" key="4">
    <source>
        <dbReference type="SAM" id="MobiDB-lite"/>
    </source>
</evidence>
<dbReference type="SUPFAM" id="SSF56994">
    <property type="entry name" value="Insulin-like"/>
    <property type="match status" value="1"/>
</dbReference>
<evidence type="ECO:0000313" key="7">
    <source>
        <dbReference type="Proteomes" id="UP000677054"/>
    </source>
</evidence>
<dbReference type="GO" id="GO:0005179">
    <property type="term" value="F:hormone activity"/>
    <property type="evidence" value="ECO:0007669"/>
    <property type="project" value="InterPro"/>
</dbReference>
<keyword evidence="2" id="KW-0165">Cleavage on pair of basic residues</keyword>
<dbReference type="InterPro" id="IPR016179">
    <property type="entry name" value="Insulin-like"/>
</dbReference>
<evidence type="ECO:0000256" key="3">
    <source>
        <dbReference type="ARBA" id="ARBA00022729"/>
    </source>
</evidence>
<keyword evidence="3" id="KW-0732">Signal</keyword>
<dbReference type="InterPro" id="IPR036438">
    <property type="entry name" value="Insulin-like_sf"/>
</dbReference>
<dbReference type="PROSITE" id="PS00262">
    <property type="entry name" value="INSULIN"/>
    <property type="match status" value="1"/>
</dbReference>
<dbReference type="Gene3D" id="1.10.100.10">
    <property type="entry name" value="Insulin-like"/>
    <property type="match status" value="1"/>
</dbReference>
<organism evidence="6">
    <name type="scientific">Darwinula stevensoni</name>
    <dbReference type="NCBI Taxonomy" id="69355"/>
    <lineage>
        <taxon>Eukaryota</taxon>
        <taxon>Metazoa</taxon>
        <taxon>Ecdysozoa</taxon>
        <taxon>Arthropoda</taxon>
        <taxon>Crustacea</taxon>
        <taxon>Oligostraca</taxon>
        <taxon>Ostracoda</taxon>
        <taxon>Podocopa</taxon>
        <taxon>Podocopida</taxon>
        <taxon>Darwinulocopina</taxon>
        <taxon>Darwinuloidea</taxon>
        <taxon>Darwinulidae</taxon>
        <taxon>Darwinula</taxon>
    </lineage>
</organism>
<dbReference type="OrthoDB" id="10019596at2759"/>
<dbReference type="EMBL" id="CAJPEV010001431">
    <property type="protein sequence ID" value="CAG0892604.1"/>
    <property type="molecule type" value="Genomic_DNA"/>
</dbReference>
<gene>
    <name evidence="6" type="ORF">DSTB1V02_LOCUS7192</name>
</gene>
<reference evidence="6" key="1">
    <citation type="submission" date="2020-11" db="EMBL/GenBank/DDBJ databases">
        <authorList>
            <person name="Tran Van P."/>
        </authorList>
    </citation>
    <scope>NUCLEOTIDE SEQUENCE</scope>
</reference>